<protein>
    <submittedName>
        <fullName evidence="1">Uncharacterized protein</fullName>
    </submittedName>
</protein>
<reference evidence="1" key="1">
    <citation type="journal article" date="2021" name="Proc. Natl. Acad. Sci. U.S.A.">
        <title>A Catalog of Tens of Thousands of Viruses from Human Metagenomes Reveals Hidden Associations with Chronic Diseases.</title>
        <authorList>
            <person name="Tisza M.J."/>
            <person name="Buck C.B."/>
        </authorList>
    </citation>
    <scope>NUCLEOTIDE SEQUENCE</scope>
    <source>
        <strain evidence="1">CtZF426</strain>
    </source>
</reference>
<dbReference type="EMBL" id="BK057799">
    <property type="protein sequence ID" value="DAE92379.1"/>
    <property type="molecule type" value="Genomic_DNA"/>
</dbReference>
<organism evidence="1">
    <name type="scientific">Siphoviridae sp. ctZF426</name>
    <dbReference type="NCBI Taxonomy" id="2827580"/>
    <lineage>
        <taxon>Viruses</taxon>
        <taxon>Duplodnaviria</taxon>
        <taxon>Heunggongvirae</taxon>
        <taxon>Uroviricota</taxon>
        <taxon>Caudoviricetes</taxon>
    </lineage>
</organism>
<name>A0A8S5RSN9_9CAUD</name>
<accession>A0A8S5RSN9</accession>
<evidence type="ECO:0000313" key="1">
    <source>
        <dbReference type="EMBL" id="DAE92379.1"/>
    </source>
</evidence>
<sequence length="125" mass="13439">MWCVRGARMGGMGIDGVRLCARVRPSGSRFWGSGGRARVVGGLCGAPFCVCHITWGWVRPSPPRDTLGIQTWFIRNHEGKEQTMTAPVGPARGLDMDTRVDVALAAGGRPHGTGWLTPPEEAGKR</sequence>
<proteinExistence type="predicted"/>